<proteinExistence type="predicted"/>
<keyword evidence="1" id="KW-0472">Membrane</keyword>
<dbReference type="AlphaFoldDB" id="A0A498IXG1"/>
<keyword evidence="1" id="KW-1133">Transmembrane helix</keyword>
<evidence type="ECO:0000313" key="2">
    <source>
        <dbReference type="EMBL" id="RXH88018.1"/>
    </source>
</evidence>
<feature type="transmembrane region" description="Helical" evidence="1">
    <location>
        <begin position="16"/>
        <end position="38"/>
    </location>
</feature>
<protein>
    <submittedName>
        <fullName evidence="2">Uncharacterized protein</fullName>
    </submittedName>
</protein>
<name>A0A498IXG1_MALDO</name>
<accession>A0A498IXG1</accession>
<keyword evidence="3" id="KW-1185">Reference proteome</keyword>
<reference evidence="2 3" key="1">
    <citation type="submission" date="2018-10" db="EMBL/GenBank/DDBJ databases">
        <title>A high-quality apple genome assembly.</title>
        <authorList>
            <person name="Hu J."/>
        </authorList>
    </citation>
    <scope>NUCLEOTIDE SEQUENCE [LARGE SCALE GENOMIC DNA]</scope>
    <source>
        <strain evidence="3">cv. HFTH1</strain>
        <tissue evidence="2">Young leaf</tissue>
    </source>
</reference>
<organism evidence="2 3">
    <name type="scientific">Malus domestica</name>
    <name type="common">Apple</name>
    <name type="synonym">Pyrus malus</name>
    <dbReference type="NCBI Taxonomy" id="3750"/>
    <lineage>
        <taxon>Eukaryota</taxon>
        <taxon>Viridiplantae</taxon>
        <taxon>Streptophyta</taxon>
        <taxon>Embryophyta</taxon>
        <taxon>Tracheophyta</taxon>
        <taxon>Spermatophyta</taxon>
        <taxon>Magnoliopsida</taxon>
        <taxon>eudicotyledons</taxon>
        <taxon>Gunneridae</taxon>
        <taxon>Pentapetalae</taxon>
        <taxon>rosids</taxon>
        <taxon>fabids</taxon>
        <taxon>Rosales</taxon>
        <taxon>Rosaceae</taxon>
        <taxon>Amygdaloideae</taxon>
        <taxon>Maleae</taxon>
        <taxon>Malus</taxon>
    </lineage>
</organism>
<dbReference type="Proteomes" id="UP000290289">
    <property type="component" value="Chromosome 10"/>
</dbReference>
<gene>
    <name evidence="2" type="ORF">DVH24_037663</name>
</gene>
<evidence type="ECO:0000313" key="3">
    <source>
        <dbReference type="Proteomes" id="UP000290289"/>
    </source>
</evidence>
<evidence type="ECO:0000256" key="1">
    <source>
        <dbReference type="SAM" id="Phobius"/>
    </source>
</evidence>
<keyword evidence="1" id="KW-0812">Transmembrane</keyword>
<comment type="caution">
    <text evidence="2">The sequence shown here is derived from an EMBL/GenBank/DDBJ whole genome shotgun (WGS) entry which is preliminary data.</text>
</comment>
<sequence length="163" mass="18867">MSKKFLFWVCSLSKSLIGFCIFESWFMSFSVLIILIISKPWETSGWMKRNTHQSFQQLEGQLGPLGNTMSKFFKYESDSFGKMQMSCDWEAELPESVIEALHDKSDIGLGYCPQILFRPNNKVRRATDSFGLLEELRIPLDLFPSIECKHAPNFCDRFLGCRL</sequence>
<dbReference type="EMBL" id="RDQH01000336">
    <property type="protein sequence ID" value="RXH88018.1"/>
    <property type="molecule type" value="Genomic_DNA"/>
</dbReference>